<dbReference type="EMBL" id="BRXW01000525">
    <property type="protein sequence ID" value="GMH63070.1"/>
    <property type="molecule type" value="Genomic_DNA"/>
</dbReference>
<keyword evidence="2" id="KW-0808">Transferase</keyword>
<dbReference type="PANTHER" id="PTHR43191:SF7">
    <property type="entry name" value="OBP33PEP LIKE PROTEIN"/>
    <property type="match status" value="1"/>
</dbReference>
<name>A0A9W7A857_9STRA</name>
<dbReference type="SUPFAM" id="SSF75217">
    <property type="entry name" value="alpha/beta knot"/>
    <property type="match status" value="1"/>
</dbReference>
<reference evidence="5" key="1">
    <citation type="journal article" date="2023" name="Commun. Biol.">
        <title>Genome analysis of Parmales, the sister group of diatoms, reveals the evolutionary specialization of diatoms from phago-mixotrophs to photoautotrophs.</title>
        <authorList>
            <person name="Ban H."/>
            <person name="Sato S."/>
            <person name="Yoshikawa S."/>
            <person name="Yamada K."/>
            <person name="Nakamura Y."/>
            <person name="Ichinomiya M."/>
            <person name="Sato N."/>
            <person name="Blanc-Mathieu R."/>
            <person name="Endo H."/>
            <person name="Kuwata A."/>
            <person name="Ogata H."/>
        </authorList>
    </citation>
    <scope>NUCLEOTIDE SEQUENCE [LARGE SCALE GENOMIC DNA]</scope>
    <source>
        <strain evidence="5">NIES 3700</strain>
    </source>
</reference>
<dbReference type="OrthoDB" id="270651at2759"/>
<evidence type="ECO:0000256" key="2">
    <source>
        <dbReference type="ARBA" id="ARBA00022679"/>
    </source>
</evidence>
<proteinExistence type="predicted"/>
<dbReference type="InterPro" id="IPR029026">
    <property type="entry name" value="tRNA_m1G_MTases_N"/>
</dbReference>
<dbReference type="GO" id="GO:0032259">
    <property type="term" value="P:methylation"/>
    <property type="evidence" value="ECO:0007669"/>
    <property type="project" value="UniProtKB-KW"/>
</dbReference>
<feature type="domain" description="tRNA/rRNA methyltransferase SpoU type" evidence="3">
    <location>
        <begin position="72"/>
        <end position="187"/>
    </location>
</feature>
<organism evidence="4 5">
    <name type="scientific">Triparma laevis f. longispina</name>
    <dbReference type="NCBI Taxonomy" id="1714387"/>
    <lineage>
        <taxon>Eukaryota</taxon>
        <taxon>Sar</taxon>
        <taxon>Stramenopiles</taxon>
        <taxon>Ochrophyta</taxon>
        <taxon>Bolidophyceae</taxon>
        <taxon>Parmales</taxon>
        <taxon>Triparmaceae</taxon>
        <taxon>Triparma</taxon>
    </lineage>
</organism>
<dbReference type="Pfam" id="PF00588">
    <property type="entry name" value="SpoU_methylase"/>
    <property type="match status" value="1"/>
</dbReference>
<accession>A0A9W7A857</accession>
<dbReference type="AlphaFoldDB" id="A0A9W7A857"/>
<evidence type="ECO:0000313" key="4">
    <source>
        <dbReference type="EMBL" id="GMH63070.1"/>
    </source>
</evidence>
<dbReference type="InterPro" id="IPR001537">
    <property type="entry name" value="SpoU_MeTrfase"/>
</dbReference>
<evidence type="ECO:0000256" key="1">
    <source>
        <dbReference type="ARBA" id="ARBA00022603"/>
    </source>
</evidence>
<dbReference type="GO" id="GO:0008173">
    <property type="term" value="F:RNA methyltransferase activity"/>
    <property type="evidence" value="ECO:0007669"/>
    <property type="project" value="InterPro"/>
</dbReference>
<evidence type="ECO:0000259" key="3">
    <source>
        <dbReference type="Pfam" id="PF00588"/>
    </source>
</evidence>
<protein>
    <recommendedName>
        <fullName evidence="3">tRNA/rRNA methyltransferase SpoU type domain-containing protein</fullName>
    </recommendedName>
</protein>
<dbReference type="GO" id="GO:0006396">
    <property type="term" value="P:RNA processing"/>
    <property type="evidence" value="ECO:0007669"/>
    <property type="project" value="InterPro"/>
</dbReference>
<dbReference type="Gene3D" id="3.40.1280.10">
    <property type="match status" value="1"/>
</dbReference>
<dbReference type="PANTHER" id="PTHR43191">
    <property type="entry name" value="RRNA METHYLTRANSFERASE 3"/>
    <property type="match status" value="1"/>
</dbReference>
<keyword evidence="1" id="KW-0489">Methyltransferase</keyword>
<dbReference type="GO" id="GO:0003723">
    <property type="term" value="F:RNA binding"/>
    <property type="evidence" value="ECO:0007669"/>
    <property type="project" value="InterPro"/>
</dbReference>
<keyword evidence="5" id="KW-1185">Reference proteome</keyword>
<dbReference type="InterPro" id="IPR051259">
    <property type="entry name" value="rRNA_Methyltransferase"/>
</dbReference>
<gene>
    <name evidence="4" type="ORF">TrLO_g13763</name>
</gene>
<dbReference type="InterPro" id="IPR029028">
    <property type="entry name" value="Alpha/beta_knot_MTases"/>
</dbReference>
<dbReference type="Proteomes" id="UP001165122">
    <property type="component" value="Unassembled WGS sequence"/>
</dbReference>
<sequence>MPTTLLLTNISKRPNALAILRTCLAFGIPVVVHGMHNLVPHILNMYNKLCDVPASFGPGSAGLTPLNIINCMVDPTAAAPFVSRVPRESKVHLEDVKAIIVANTKCSVKLCAIEIPDLEKYKDKMILPVDELKVDTFKDDDVLLMLGNEGSGCSEKQLGISDCFLWCKQFTGDTASFNVAIAFAIVAERVYRIKG</sequence>
<evidence type="ECO:0000313" key="5">
    <source>
        <dbReference type="Proteomes" id="UP001165122"/>
    </source>
</evidence>
<comment type="caution">
    <text evidence="4">The sequence shown here is derived from an EMBL/GenBank/DDBJ whole genome shotgun (WGS) entry which is preliminary data.</text>
</comment>